<dbReference type="Gene3D" id="2.40.70.10">
    <property type="entry name" value="Acid Proteases"/>
    <property type="match status" value="1"/>
</dbReference>
<reference evidence="1 2" key="1">
    <citation type="journal article" date="2020" name="Cell">
        <title>Large-Scale Comparative Analyses of Tick Genomes Elucidate Their Genetic Diversity and Vector Capacities.</title>
        <authorList>
            <consortium name="Tick Genome and Microbiome Consortium (TIGMIC)"/>
            <person name="Jia N."/>
            <person name="Wang J."/>
            <person name="Shi W."/>
            <person name="Du L."/>
            <person name="Sun Y."/>
            <person name="Zhan W."/>
            <person name="Jiang J.F."/>
            <person name="Wang Q."/>
            <person name="Zhang B."/>
            <person name="Ji P."/>
            <person name="Bell-Sakyi L."/>
            <person name="Cui X.M."/>
            <person name="Yuan T.T."/>
            <person name="Jiang B.G."/>
            <person name="Yang W.F."/>
            <person name="Lam T.T."/>
            <person name="Chang Q.C."/>
            <person name="Ding S.J."/>
            <person name="Wang X.J."/>
            <person name="Zhu J.G."/>
            <person name="Ruan X.D."/>
            <person name="Zhao L."/>
            <person name="Wei J.T."/>
            <person name="Ye R.Z."/>
            <person name="Que T.C."/>
            <person name="Du C.H."/>
            <person name="Zhou Y.H."/>
            <person name="Cheng J.X."/>
            <person name="Dai P.F."/>
            <person name="Guo W.B."/>
            <person name="Han X.H."/>
            <person name="Huang E.J."/>
            <person name="Li L.F."/>
            <person name="Wei W."/>
            <person name="Gao Y.C."/>
            <person name="Liu J.Z."/>
            <person name="Shao H.Z."/>
            <person name="Wang X."/>
            <person name="Wang C.C."/>
            <person name="Yang T.C."/>
            <person name="Huo Q.B."/>
            <person name="Li W."/>
            <person name="Chen H.Y."/>
            <person name="Chen S.E."/>
            <person name="Zhou L.G."/>
            <person name="Ni X.B."/>
            <person name="Tian J.H."/>
            <person name="Sheng Y."/>
            <person name="Liu T."/>
            <person name="Pan Y.S."/>
            <person name="Xia L.Y."/>
            <person name="Li J."/>
            <person name="Zhao F."/>
            <person name="Cao W.C."/>
        </authorList>
    </citation>
    <scope>NUCLEOTIDE SEQUENCE [LARGE SCALE GENOMIC DNA]</scope>
    <source>
        <strain evidence="1">HaeL-2018</strain>
    </source>
</reference>
<dbReference type="InterPro" id="IPR021109">
    <property type="entry name" value="Peptidase_aspartic_dom_sf"/>
</dbReference>
<organism evidence="1 2">
    <name type="scientific">Haemaphysalis longicornis</name>
    <name type="common">Bush tick</name>
    <dbReference type="NCBI Taxonomy" id="44386"/>
    <lineage>
        <taxon>Eukaryota</taxon>
        <taxon>Metazoa</taxon>
        <taxon>Ecdysozoa</taxon>
        <taxon>Arthropoda</taxon>
        <taxon>Chelicerata</taxon>
        <taxon>Arachnida</taxon>
        <taxon>Acari</taxon>
        <taxon>Parasitiformes</taxon>
        <taxon>Ixodida</taxon>
        <taxon>Ixodoidea</taxon>
        <taxon>Ixodidae</taxon>
        <taxon>Haemaphysalinae</taxon>
        <taxon>Haemaphysalis</taxon>
    </lineage>
</organism>
<gene>
    <name evidence="1" type="ORF">HPB48_011101</name>
</gene>
<evidence type="ECO:0000313" key="1">
    <source>
        <dbReference type="EMBL" id="KAH9372495.1"/>
    </source>
</evidence>
<protein>
    <submittedName>
        <fullName evidence="1">Uncharacterized protein</fullName>
    </submittedName>
</protein>
<evidence type="ECO:0000313" key="2">
    <source>
        <dbReference type="Proteomes" id="UP000821853"/>
    </source>
</evidence>
<dbReference type="Proteomes" id="UP000821853">
    <property type="component" value="Chromosome 4"/>
</dbReference>
<dbReference type="AlphaFoldDB" id="A0A9J6GCA7"/>
<name>A0A9J6GCA7_HAELO</name>
<comment type="caution">
    <text evidence="1">The sequence shown here is derived from an EMBL/GenBank/DDBJ whole genome shotgun (WGS) entry which is preliminary data.</text>
</comment>
<dbReference type="VEuPathDB" id="VectorBase:HLOH_051546"/>
<accession>A0A9J6GCA7</accession>
<keyword evidence="2" id="KW-1185">Reference proteome</keyword>
<dbReference type="OrthoDB" id="10638365at2759"/>
<sequence>MTPVGKCTARITMADADFVVSFVVLAECCNVLLLGRDFLKESNAAIDVGERLITLSSSHRLPELTACRAPLRVIDEGVNIPPRSCMRVSVHCDMCTTVDGIADRIGELLFRHGIALARGVLHVTDGRAELLLSERNHFMSIYTNYKVGASSFGERHSWYPFPPETSRGCEGLA</sequence>
<dbReference type="EMBL" id="JABSTR010000006">
    <property type="protein sequence ID" value="KAH9372495.1"/>
    <property type="molecule type" value="Genomic_DNA"/>
</dbReference>
<proteinExistence type="predicted"/>